<feature type="transmembrane region" description="Helical" evidence="7">
    <location>
        <begin position="231"/>
        <end position="249"/>
    </location>
</feature>
<comment type="subcellular location">
    <subcellularLocation>
        <location evidence="1 7">Cell membrane</location>
        <topology evidence="1 7">Multi-pass membrane protein</topology>
    </subcellularLocation>
</comment>
<evidence type="ECO:0000256" key="4">
    <source>
        <dbReference type="ARBA" id="ARBA00022692"/>
    </source>
</evidence>
<organism evidence="10 11">
    <name type="scientific">Actinacidiphila yanglinensis</name>
    <dbReference type="NCBI Taxonomy" id="310779"/>
    <lineage>
        <taxon>Bacteria</taxon>
        <taxon>Bacillati</taxon>
        <taxon>Actinomycetota</taxon>
        <taxon>Actinomycetes</taxon>
        <taxon>Kitasatosporales</taxon>
        <taxon>Streptomycetaceae</taxon>
        <taxon>Actinacidiphila</taxon>
    </lineage>
</organism>
<comment type="similarity">
    <text evidence="7">Belongs to the binding-protein-dependent transport system permease family.</text>
</comment>
<evidence type="ECO:0000256" key="2">
    <source>
        <dbReference type="ARBA" id="ARBA00022448"/>
    </source>
</evidence>
<evidence type="ECO:0000259" key="9">
    <source>
        <dbReference type="PROSITE" id="PS50928"/>
    </source>
</evidence>
<name>A0A1H6CTF5_9ACTN</name>
<dbReference type="PROSITE" id="PS50928">
    <property type="entry name" value="ABC_TM1"/>
    <property type="match status" value="1"/>
</dbReference>
<evidence type="ECO:0000256" key="1">
    <source>
        <dbReference type="ARBA" id="ARBA00004651"/>
    </source>
</evidence>
<keyword evidence="3" id="KW-1003">Cell membrane</keyword>
<keyword evidence="2 7" id="KW-0813">Transport</keyword>
<keyword evidence="4 7" id="KW-0812">Transmembrane</keyword>
<evidence type="ECO:0000256" key="6">
    <source>
        <dbReference type="ARBA" id="ARBA00023136"/>
    </source>
</evidence>
<evidence type="ECO:0000256" key="7">
    <source>
        <dbReference type="RuleBase" id="RU363032"/>
    </source>
</evidence>
<feature type="transmembrane region" description="Helical" evidence="7">
    <location>
        <begin position="184"/>
        <end position="210"/>
    </location>
</feature>
<keyword evidence="6 7" id="KW-0472">Membrane</keyword>
<evidence type="ECO:0000313" key="11">
    <source>
        <dbReference type="Proteomes" id="UP000236754"/>
    </source>
</evidence>
<dbReference type="GO" id="GO:0005886">
    <property type="term" value="C:plasma membrane"/>
    <property type="evidence" value="ECO:0007669"/>
    <property type="project" value="UniProtKB-SubCell"/>
</dbReference>
<dbReference type="CDD" id="cd06261">
    <property type="entry name" value="TM_PBP2"/>
    <property type="match status" value="1"/>
</dbReference>
<dbReference type="Gene3D" id="1.10.3720.10">
    <property type="entry name" value="MetI-like"/>
    <property type="match status" value="1"/>
</dbReference>
<dbReference type="GO" id="GO:0055085">
    <property type="term" value="P:transmembrane transport"/>
    <property type="evidence" value="ECO:0007669"/>
    <property type="project" value="InterPro"/>
</dbReference>
<protein>
    <submittedName>
        <fullName evidence="10">Carbohydrate ABC transporter membrane protein 1, CUT1 family</fullName>
    </submittedName>
</protein>
<dbReference type="Pfam" id="PF00528">
    <property type="entry name" value="BPD_transp_1"/>
    <property type="match status" value="1"/>
</dbReference>
<dbReference type="EMBL" id="FNVU01000010">
    <property type="protein sequence ID" value="SEG75845.1"/>
    <property type="molecule type" value="Genomic_DNA"/>
</dbReference>
<feature type="transmembrane region" description="Helical" evidence="7">
    <location>
        <begin position="291"/>
        <end position="312"/>
    </location>
</feature>
<sequence>MADTATGPPRSGRREPAHPAGPQVHRLSLWQRLKRDKVMLLLTLPGLLYFVVFHYVPLLGYVVAFQHYEPYLGYMHSTWTGLSNFSAAFSQPAFWSATRNTVEIAVIQLVFFFPVPIALALLLNSVVSGRVRRFVQSVVYLPHFIGWIIIVSIFQQVLGGAGLLPHLLGKVGLPRYDMMSDPHAFPWLLTLESIWKDAGWGTIIILAALIGIDRGLYESAAIDGAGPWRRLWHVTLPGISPVIVLLLILNLGNLLSVGFEQILLQRDAVGPDAGEVLDTYVYYHGIQDNDWGVAAAVGLVKAVVGTVLVVGANKFAHRLGHEGVYRGADR</sequence>
<evidence type="ECO:0000313" key="10">
    <source>
        <dbReference type="EMBL" id="SEG75845.1"/>
    </source>
</evidence>
<dbReference type="PANTHER" id="PTHR43227:SF11">
    <property type="entry name" value="BLL4140 PROTEIN"/>
    <property type="match status" value="1"/>
</dbReference>
<reference evidence="10 11" key="1">
    <citation type="submission" date="2016-10" db="EMBL/GenBank/DDBJ databases">
        <authorList>
            <person name="de Groot N.N."/>
        </authorList>
    </citation>
    <scope>NUCLEOTIDE SEQUENCE [LARGE SCALE GENOMIC DNA]</scope>
    <source>
        <strain evidence="10 11">CGMCC 4.2023</strain>
    </source>
</reference>
<keyword evidence="11" id="KW-1185">Reference proteome</keyword>
<evidence type="ECO:0000256" key="8">
    <source>
        <dbReference type="SAM" id="MobiDB-lite"/>
    </source>
</evidence>
<keyword evidence="5 7" id="KW-1133">Transmembrane helix</keyword>
<dbReference type="PANTHER" id="PTHR43227">
    <property type="entry name" value="BLL4140 PROTEIN"/>
    <property type="match status" value="1"/>
</dbReference>
<dbReference type="InterPro" id="IPR000515">
    <property type="entry name" value="MetI-like"/>
</dbReference>
<feature type="region of interest" description="Disordered" evidence="8">
    <location>
        <begin position="1"/>
        <end position="22"/>
    </location>
</feature>
<feature type="transmembrane region" description="Helical" evidence="7">
    <location>
        <begin position="38"/>
        <end position="64"/>
    </location>
</feature>
<feature type="domain" description="ABC transmembrane type-1" evidence="9">
    <location>
        <begin position="98"/>
        <end position="312"/>
    </location>
</feature>
<feature type="transmembrane region" description="Helical" evidence="7">
    <location>
        <begin position="144"/>
        <end position="164"/>
    </location>
</feature>
<dbReference type="RefSeq" id="WP_235032270.1">
    <property type="nucleotide sequence ID" value="NZ_FNVU01000010.1"/>
</dbReference>
<gene>
    <name evidence="10" type="ORF">SAMN05216223_11020</name>
</gene>
<dbReference type="InterPro" id="IPR050809">
    <property type="entry name" value="UgpAE/MalFG_permease"/>
</dbReference>
<dbReference type="AlphaFoldDB" id="A0A1H6CTF5"/>
<dbReference type="InterPro" id="IPR035906">
    <property type="entry name" value="MetI-like_sf"/>
</dbReference>
<feature type="transmembrane region" description="Helical" evidence="7">
    <location>
        <begin position="104"/>
        <end position="123"/>
    </location>
</feature>
<dbReference type="Proteomes" id="UP000236754">
    <property type="component" value="Unassembled WGS sequence"/>
</dbReference>
<dbReference type="SUPFAM" id="SSF161098">
    <property type="entry name" value="MetI-like"/>
    <property type="match status" value="1"/>
</dbReference>
<evidence type="ECO:0000256" key="3">
    <source>
        <dbReference type="ARBA" id="ARBA00022475"/>
    </source>
</evidence>
<proteinExistence type="inferred from homology"/>
<evidence type="ECO:0000256" key="5">
    <source>
        <dbReference type="ARBA" id="ARBA00022989"/>
    </source>
</evidence>
<accession>A0A1H6CTF5</accession>